<dbReference type="KEGG" id="mbur:EQU24_09085"/>
<keyword evidence="3" id="KW-1185">Reference proteome</keyword>
<gene>
    <name evidence="2" type="ORF">EQU24_09085</name>
</gene>
<dbReference type="InterPro" id="IPR002756">
    <property type="entry name" value="MfnF"/>
</dbReference>
<dbReference type="RefSeq" id="WP_014148890.1">
    <property type="nucleotide sequence ID" value="NZ_CP035467.1"/>
</dbReference>
<accession>A0A4P9UPE1</accession>
<dbReference type="InterPro" id="IPR002821">
    <property type="entry name" value="Hydantoinase_A"/>
</dbReference>
<evidence type="ECO:0000313" key="3">
    <source>
        <dbReference type="Proteomes" id="UP000305881"/>
    </source>
</evidence>
<dbReference type="SUPFAM" id="SSF53067">
    <property type="entry name" value="Actin-like ATPase domain"/>
    <property type="match status" value="1"/>
</dbReference>
<evidence type="ECO:0000259" key="1">
    <source>
        <dbReference type="Pfam" id="PF01968"/>
    </source>
</evidence>
<dbReference type="AlphaFoldDB" id="A0A4P9UPE1"/>
<dbReference type="Proteomes" id="UP000305881">
    <property type="component" value="Chromosome"/>
</dbReference>
<protein>
    <submittedName>
        <fullName evidence="2">H4MPT-linked C1 transfer pathway protein</fullName>
    </submittedName>
</protein>
<dbReference type="InterPro" id="IPR043129">
    <property type="entry name" value="ATPase_NBD"/>
</dbReference>
<sequence>MQTNIIGWDIGGAHLKAALINELGEALAIVQRPCALWQGIEQLQQAVQAVTAELPEARYRHAITMTGELVDHFESREQGVQRIVEAMSVYFPGDPLWIYAGLSGFIRAGSVLPEHSESIASANWLASASFAARNIDSGLFIDIGSTTTDIIAMANGKINAKGFTDYKRLISEELVYTGVVRTPVMAIAQTAIFKGVKIGLMAEYFATMADVYRITGELDEAHDQNDTADGGEKTVTASARRLSRMIGHEVEHELPECWRHFALYLRNQQLHKIQMGCERQISRIRLPSDQPFVGAGVGRFLVKQLAANLGHPYLDFNDLFEQSLVSSPMSAADCAPAIAVAYLALAQFK</sequence>
<organism evidence="2 3">
    <name type="scientific">Methylotuvimicrobium buryatense</name>
    <name type="common">Methylomicrobium buryatense</name>
    <dbReference type="NCBI Taxonomy" id="95641"/>
    <lineage>
        <taxon>Bacteria</taxon>
        <taxon>Pseudomonadati</taxon>
        <taxon>Pseudomonadota</taxon>
        <taxon>Gammaproteobacteria</taxon>
        <taxon>Methylococcales</taxon>
        <taxon>Methylococcaceae</taxon>
        <taxon>Methylotuvimicrobium</taxon>
    </lineage>
</organism>
<reference evidence="3" key="1">
    <citation type="journal article" date="2019" name="J. Bacteriol.">
        <title>A Mutagenic Screen Identifies a TonB-Dependent Receptor Required for the Lanthanide Metal Switch in the Type I Methanotroph 'Methylotuvimicrobium buryatense' 5GB1C.</title>
        <authorList>
            <person name="Groom J.D."/>
            <person name="Ford S.M."/>
            <person name="Pesesky M.W."/>
            <person name="Lidstrom M.E."/>
        </authorList>
    </citation>
    <scope>NUCLEOTIDE SEQUENCE [LARGE SCALE GENOMIC DNA]</scope>
    <source>
        <strain evidence="3">5GB1C</strain>
    </source>
</reference>
<dbReference type="Gene3D" id="3.30.420.40">
    <property type="match status" value="1"/>
</dbReference>
<dbReference type="OrthoDB" id="1792672at2"/>
<proteinExistence type="predicted"/>
<feature type="domain" description="Hydantoinase A/oxoprolinase" evidence="1">
    <location>
        <begin position="62"/>
        <end position="314"/>
    </location>
</feature>
<dbReference type="Gene3D" id="3.30.420.190">
    <property type="entry name" value="conserved archaeal protein q6m145"/>
    <property type="match status" value="1"/>
</dbReference>
<evidence type="ECO:0000313" key="2">
    <source>
        <dbReference type="EMBL" id="QCW82380.1"/>
    </source>
</evidence>
<dbReference type="EMBL" id="CP035467">
    <property type="protein sequence ID" value="QCW82380.1"/>
    <property type="molecule type" value="Genomic_DNA"/>
</dbReference>
<dbReference type="NCBIfam" id="TIGR03123">
    <property type="entry name" value="one_C_unchar_1"/>
    <property type="match status" value="1"/>
</dbReference>
<dbReference type="STRING" id="675511.GCA_000341735_01211"/>
<dbReference type="GO" id="GO:0016787">
    <property type="term" value="F:hydrolase activity"/>
    <property type="evidence" value="ECO:0007669"/>
    <property type="project" value="InterPro"/>
</dbReference>
<name>A0A4P9UPE1_METBY</name>
<dbReference type="Pfam" id="PF01968">
    <property type="entry name" value="Hydantoinase_A"/>
    <property type="match status" value="1"/>
</dbReference>